<reference evidence="2 3" key="1">
    <citation type="submission" date="2019-07" db="EMBL/GenBank/DDBJ databases">
        <title>Chromosome genome assembly for large yellow croaker.</title>
        <authorList>
            <person name="Xiao S."/>
        </authorList>
    </citation>
    <scope>NUCLEOTIDE SEQUENCE [LARGE SCALE GENOMIC DNA]</scope>
    <source>
        <strain evidence="2">JMULYC20181020</strain>
        <tissue evidence="2">Muscle</tissue>
    </source>
</reference>
<evidence type="ECO:0000256" key="1">
    <source>
        <dbReference type="SAM" id="Phobius"/>
    </source>
</evidence>
<keyword evidence="1" id="KW-0472">Membrane</keyword>
<keyword evidence="1" id="KW-0812">Transmembrane</keyword>
<evidence type="ECO:0000313" key="3">
    <source>
        <dbReference type="Proteomes" id="UP000424527"/>
    </source>
</evidence>
<dbReference type="Proteomes" id="UP000424527">
    <property type="component" value="Unassembled WGS sequence"/>
</dbReference>
<keyword evidence="3" id="KW-1185">Reference proteome</keyword>
<name>A0A6G0IDC6_LARCR</name>
<evidence type="ECO:0000313" key="2">
    <source>
        <dbReference type="EMBL" id="KAE8289499.1"/>
    </source>
</evidence>
<dbReference type="EMBL" id="REGW02000011">
    <property type="protein sequence ID" value="KAE8289499.1"/>
    <property type="molecule type" value="Genomic_DNA"/>
</dbReference>
<comment type="caution">
    <text evidence="2">The sequence shown here is derived from an EMBL/GenBank/DDBJ whole genome shotgun (WGS) entry which is preliminary data.</text>
</comment>
<accession>A0A6G0IDC6</accession>
<feature type="transmembrane region" description="Helical" evidence="1">
    <location>
        <begin position="112"/>
        <end position="138"/>
    </location>
</feature>
<sequence length="217" mass="24370">MHQRTELQVFAKPIVNTVEAILICHTMSTDKSVSSVHLIGDGASKASGITITGPVPSEDGSVILRLTARISLSQNTNMYGCRILTGGHNFTVFWDGNTLDGRHLYKKSSVNWIILTKTLGFCCIMVTIIIICCVTTFLKCVKMRSSRPPTIDPRLVKQFSRMVESVTSPDLQNVVVSYTQCTERNRAWDQWVVRFTSEDQDFYDPEYFAINVDGAHR</sequence>
<protein>
    <submittedName>
        <fullName evidence="2">Uncharacterized protein</fullName>
    </submittedName>
</protein>
<gene>
    <name evidence="2" type="ORF">D5F01_LYC11201</name>
</gene>
<keyword evidence="1" id="KW-1133">Transmembrane helix</keyword>
<dbReference type="AlphaFoldDB" id="A0A6G0IDC6"/>
<proteinExistence type="predicted"/>
<organism evidence="2 3">
    <name type="scientific">Larimichthys crocea</name>
    <name type="common">Large yellow croaker</name>
    <name type="synonym">Pseudosciaena crocea</name>
    <dbReference type="NCBI Taxonomy" id="215358"/>
    <lineage>
        <taxon>Eukaryota</taxon>
        <taxon>Metazoa</taxon>
        <taxon>Chordata</taxon>
        <taxon>Craniata</taxon>
        <taxon>Vertebrata</taxon>
        <taxon>Euteleostomi</taxon>
        <taxon>Actinopterygii</taxon>
        <taxon>Neopterygii</taxon>
        <taxon>Teleostei</taxon>
        <taxon>Neoteleostei</taxon>
        <taxon>Acanthomorphata</taxon>
        <taxon>Eupercaria</taxon>
        <taxon>Sciaenidae</taxon>
        <taxon>Larimichthys</taxon>
    </lineage>
</organism>